<evidence type="ECO:0000313" key="3">
    <source>
        <dbReference type="Proteomes" id="UP000677436"/>
    </source>
</evidence>
<dbReference type="AlphaFoldDB" id="A0A8D5UEN8"/>
<reference evidence="2" key="2">
    <citation type="journal article" date="2021" name="Microbiol. Resour. Announc.">
        <title>Complete Genome Sequence of Polycladomyces abyssicola JIR-001T, Isolated from Hemipelagic Sediment in Deep Seawater.</title>
        <authorList>
            <person name="Tsubouchi T."/>
            <person name="Kaneko Y."/>
        </authorList>
    </citation>
    <scope>NUCLEOTIDE SEQUENCE</scope>
    <source>
        <strain evidence="2">JIR-001</strain>
    </source>
</reference>
<dbReference type="Proteomes" id="UP000677436">
    <property type="component" value="Chromosome"/>
</dbReference>
<evidence type="ECO:0000313" key="2">
    <source>
        <dbReference type="EMBL" id="BCU81313.1"/>
    </source>
</evidence>
<feature type="transmembrane region" description="Helical" evidence="1">
    <location>
        <begin position="284"/>
        <end position="305"/>
    </location>
</feature>
<protein>
    <submittedName>
        <fullName evidence="2">Membrane protein</fullName>
    </submittedName>
</protein>
<proteinExistence type="predicted"/>
<feature type="transmembrane region" description="Helical" evidence="1">
    <location>
        <begin position="243"/>
        <end position="264"/>
    </location>
</feature>
<feature type="transmembrane region" description="Helical" evidence="1">
    <location>
        <begin position="416"/>
        <end position="435"/>
    </location>
</feature>
<sequence>MFENTELMRYFVIALIGAISAVLVNRNVAVFNDGLRPIMPEFIEGRMDRKALAATSFALSFGLVVGFGIPFSIGTNILLIHSVLLGTDIIGTWFPSSKKGFVLSGVVGALYGMGLVYGLELIVDTFKKLPVNFIPAMDAVGAPVITAFAAFPALVVAMQYGFKRGILTFILTFLTRQFFAYYGNIKMGATAVTLNADGMALLVGMSMMIFFAIRQKADPNESGANAALLSLFADRVAQIKKNIWFLAVSGGLIAAAASMLMMAGDPISLNLVKQGNLSAASMTSLARAISFVPLVATTAIVTGVYSPAGTKFVFVVGFLFPHNPLLAFIAGALTVMFEVYTLDLIAKALDKYPGMKAAGEHIRVAMNKVLEISLLVGGMMAADKIAPGLGFLFVAGIFTLNKYMKKPVDDMAVGPVAAILLGIIVNILYVVGLYVPGK</sequence>
<gene>
    <name evidence="2" type="ORF">JIR001_10960</name>
</gene>
<evidence type="ECO:0000256" key="1">
    <source>
        <dbReference type="SAM" id="Phobius"/>
    </source>
</evidence>
<feature type="transmembrane region" description="Helical" evidence="1">
    <location>
        <begin position="165"/>
        <end position="182"/>
    </location>
</feature>
<keyword evidence="1" id="KW-0472">Membrane</keyword>
<organism evidence="2 3">
    <name type="scientific">Polycladomyces abyssicola</name>
    <dbReference type="NCBI Taxonomy" id="1125966"/>
    <lineage>
        <taxon>Bacteria</taxon>
        <taxon>Bacillati</taxon>
        <taxon>Bacillota</taxon>
        <taxon>Bacilli</taxon>
        <taxon>Bacillales</taxon>
        <taxon>Thermoactinomycetaceae</taxon>
        <taxon>Polycladomyces</taxon>
    </lineage>
</organism>
<dbReference type="RefSeq" id="WP_246512208.1">
    <property type="nucleotide sequence ID" value="NZ_AP024601.1"/>
</dbReference>
<keyword evidence="3" id="KW-1185">Reference proteome</keyword>
<keyword evidence="1" id="KW-1133">Transmembrane helix</keyword>
<dbReference type="InterPro" id="IPR019733">
    <property type="entry name" value="Uncharacterised_YhfT"/>
</dbReference>
<accession>A0A8D5UEN8</accession>
<feature type="transmembrane region" description="Helical" evidence="1">
    <location>
        <begin position="312"/>
        <end position="337"/>
    </location>
</feature>
<feature type="transmembrane region" description="Helical" evidence="1">
    <location>
        <begin position="51"/>
        <end position="71"/>
    </location>
</feature>
<feature type="transmembrane region" description="Helical" evidence="1">
    <location>
        <begin position="101"/>
        <end position="119"/>
    </location>
</feature>
<feature type="transmembrane region" description="Helical" evidence="1">
    <location>
        <begin position="385"/>
        <end position="404"/>
    </location>
</feature>
<dbReference type="KEGG" id="pabs:JIR001_10960"/>
<feature type="transmembrane region" description="Helical" evidence="1">
    <location>
        <begin position="12"/>
        <end position="31"/>
    </location>
</feature>
<name>A0A8D5UEN8_9BACL</name>
<reference evidence="2" key="1">
    <citation type="journal article" date="2013" name="Int. J. Syst. Evol. Microbiol.">
        <title>Polycladomyces abyssicola gen. nov., sp. nov., a thermophilic filamentous bacterium isolated from hemipelagic sediment.</title>
        <authorList>
            <person name="Tsubouchi T."/>
            <person name="Shimane Y."/>
            <person name="Mori K."/>
            <person name="Usui K."/>
            <person name="Hiraki T."/>
            <person name="Tame A."/>
            <person name="Uematsu K."/>
            <person name="Maruyama T."/>
            <person name="Hatada Y."/>
        </authorList>
    </citation>
    <scope>NUCLEOTIDE SEQUENCE</scope>
    <source>
        <strain evidence="2">JIR-001</strain>
    </source>
</reference>
<dbReference type="EMBL" id="AP024601">
    <property type="protein sequence ID" value="BCU81313.1"/>
    <property type="molecule type" value="Genomic_DNA"/>
</dbReference>
<feature type="transmembrane region" description="Helical" evidence="1">
    <location>
        <begin position="139"/>
        <end position="158"/>
    </location>
</feature>
<dbReference type="Pfam" id="PF10797">
    <property type="entry name" value="YhfT"/>
    <property type="match status" value="1"/>
</dbReference>
<keyword evidence="1" id="KW-0812">Transmembrane</keyword>
<feature type="transmembrane region" description="Helical" evidence="1">
    <location>
        <begin position="194"/>
        <end position="213"/>
    </location>
</feature>
<feature type="transmembrane region" description="Helical" evidence="1">
    <location>
        <begin position="77"/>
        <end position="94"/>
    </location>
</feature>